<dbReference type="InterPro" id="IPR009010">
    <property type="entry name" value="Asp_de-COase-like_dom_sf"/>
</dbReference>
<dbReference type="InterPro" id="IPR050612">
    <property type="entry name" value="Prok_Mopterin_Oxidored"/>
</dbReference>
<keyword evidence="2" id="KW-0479">Metal-binding</keyword>
<dbReference type="Gene3D" id="3.30.2070.10">
    <property type="entry name" value="Formate dehydrogenase/DMSO reductase"/>
    <property type="match status" value="1"/>
</dbReference>
<name>A0ABM9VB18_9HYPH</name>
<feature type="domain" description="4Fe-4S Mo/W bis-MGD-type" evidence="5">
    <location>
        <begin position="43"/>
        <end position="101"/>
    </location>
</feature>
<dbReference type="Gene3D" id="2.40.40.20">
    <property type="match status" value="1"/>
</dbReference>
<evidence type="ECO:0000256" key="4">
    <source>
        <dbReference type="ARBA" id="ARBA00023014"/>
    </source>
</evidence>
<dbReference type="InterPro" id="IPR037920">
    <property type="entry name" value="YoaE_C"/>
</dbReference>
<comment type="similarity">
    <text evidence="1">Belongs to the prokaryotic molybdopterin-containing oxidoreductase family.</text>
</comment>
<reference evidence="6 7" key="1">
    <citation type="submission" date="2016-01" db="EMBL/GenBank/DDBJ databases">
        <authorList>
            <person name="Regsiter A."/>
            <person name="william w."/>
        </authorList>
    </citation>
    <scope>NUCLEOTIDE SEQUENCE [LARGE SCALE GENOMIC DNA]</scope>
    <source>
        <strain evidence="6 7">CFBP 6927</strain>
    </source>
</reference>
<dbReference type="EMBL" id="FBWH01000008">
    <property type="protein sequence ID" value="CUX10430.1"/>
    <property type="molecule type" value="Genomic_DNA"/>
</dbReference>
<dbReference type="CDD" id="cd02786">
    <property type="entry name" value="MopB_CT_3"/>
    <property type="match status" value="1"/>
</dbReference>
<keyword evidence="7" id="KW-1185">Reference proteome</keyword>
<dbReference type="EC" id="1.8.99.-" evidence="6"/>
<dbReference type="Pfam" id="PF00384">
    <property type="entry name" value="Molybdopterin"/>
    <property type="match status" value="1"/>
</dbReference>
<dbReference type="Pfam" id="PF04879">
    <property type="entry name" value="Molybdop_Fe4S4"/>
    <property type="match status" value="1"/>
</dbReference>
<sequence length="743" mass="81463">MVMMNILDGRHFGLFAASLMQYRKDMNVATPISAKNATPKAETRIGHTVCPHDCPSACALEVDINAEGRIGRVRGANANTYTAGVICAKVARYSERIYHPGRLLTPKRRKGAKGAGDWQELSWEAALDEIADAFVKAEARHGAEAIWPYFYAGTMGQVQRDSIERLRHAKKYSGFFGSICTNMAWTGYVMGTGALRGPDPREIAKADVVVIWGTNAVATQVNVMTHAVKARKERGAKIVVVDIYDNPTMKQADMRIVVRPGTDAALACAIMHIAFRDGYADRDYMARFADDPAGLEAHLKTKTPQWASEITGLSVEEIEDFARLVGTTKKTFFRLGYGFARQRNGAVAMHAALSIATVLGSWQYEGGGAFHNNGDIFRLNKAELMGTAYADPGVRQLDQSQIGRVLTGDAEALRHGGPVTALLIQNTNPVNVAPEQRLVKQGFLRDDLFVAVHEQFMTETAEVADIVLPATMFLEHDDIYRAGGQNHILLGPKLVEPPETVRTNLFVIEELAKRLGIDHMPGFGLSARDHVDRMLKVSGWGDFDTLAEEKWIDAQPAFEVAHYLEGFGYGDGKFRFSPEWATGPSPNRPPKNIGVMGPVSQFPKFPDQVDVIETADQDHPFRLATSPARNFLNSTFAETKTSVQKEGRPELMICPEDASRNDIADGDIVRIGNGRGEVRLHAKIVEGARSGVLVAEGLWPNKAHLDGEGINVLTGADAVAPYGGAAFHDNKVWLRREDQTSQT</sequence>
<keyword evidence="6" id="KW-0560">Oxidoreductase</keyword>
<evidence type="ECO:0000256" key="1">
    <source>
        <dbReference type="ARBA" id="ARBA00010312"/>
    </source>
</evidence>
<dbReference type="PROSITE" id="PS51669">
    <property type="entry name" value="4FE4S_MOW_BIS_MGD"/>
    <property type="match status" value="1"/>
</dbReference>
<dbReference type="Proteomes" id="UP000191812">
    <property type="component" value="Unassembled WGS sequence"/>
</dbReference>
<dbReference type="Gene3D" id="2.20.25.90">
    <property type="entry name" value="ADC-like domains"/>
    <property type="match status" value="1"/>
</dbReference>
<comment type="caution">
    <text evidence="6">The sequence shown here is derived from an EMBL/GenBank/DDBJ whole genome shotgun (WGS) entry which is preliminary data.</text>
</comment>
<keyword evidence="4" id="KW-0411">Iron-sulfur</keyword>
<accession>A0ABM9VB18</accession>
<dbReference type="PANTHER" id="PTHR43742">
    <property type="entry name" value="TRIMETHYLAMINE-N-OXIDE REDUCTASE"/>
    <property type="match status" value="1"/>
</dbReference>
<organism evidence="6 7">
    <name type="scientific">Agrobacterium genomosp. 13 str. CFBP 6927</name>
    <dbReference type="NCBI Taxonomy" id="1183428"/>
    <lineage>
        <taxon>Bacteria</taxon>
        <taxon>Pseudomonadati</taxon>
        <taxon>Pseudomonadota</taxon>
        <taxon>Alphaproteobacteria</taxon>
        <taxon>Hyphomicrobiales</taxon>
        <taxon>Rhizobiaceae</taxon>
        <taxon>Rhizobium/Agrobacterium group</taxon>
        <taxon>Agrobacterium</taxon>
        <taxon>Agrobacterium tumefaciens complex</taxon>
    </lineage>
</organism>
<evidence type="ECO:0000256" key="3">
    <source>
        <dbReference type="ARBA" id="ARBA00023004"/>
    </source>
</evidence>
<dbReference type="GO" id="GO:0016491">
    <property type="term" value="F:oxidoreductase activity"/>
    <property type="evidence" value="ECO:0007669"/>
    <property type="project" value="UniProtKB-KW"/>
</dbReference>
<dbReference type="InterPro" id="IPR006963">
    <property type="entry name" value="Mopterin_OxRdtase_4Fe-4S_dom"/>
</dbReference>
<dbReference type="Gene3D" id="3.40.50.740">
    <property type="match status" value="1"/>
</dbReference>
<evidence type="ECO:0000256" key="2">
    <source>
        <dbReference type="ARBA" id="ARBA00022723"/>
    </source>
</evidence>
<protein>
    <submittedName>
        <fullName evidence="6">Dimethyl sulfoxide reductase(DMSO reductase)</fullName>
        <ecNumber evidence="6">1.8.99.-</ecNumber>
    </submittedName>
</protein>
<dbReference type="PANTHER" id="PTHR43742:SF6">
    <property type="entry name" value="OXIDOREDUCTASE YYAE-RELATED"/>
    <property type="match status" value="1"/>
</dbReference>
<evidence type="ECO:0000259" key="5">
    <source>
        <dbReference type="PROSITE" id="PS51669"/>
    </source>
</evidence>
<keyword evidence="3" id="KW-0408">Iron</keyword>
<dbReference type="SMART" id="SM00926">
    <property type="entry name" value="Molybdop_Fe4S4"/>
    <property type="match status" value="1"/>
</dbReference>
<evidence type="ECO:0000313" key="6">
    <source>
        <dbReference type="EMBL" id="CUX10430.1"/>
    </source>
</evidence>
<dbReference type="InterPro" id="IPR006657">
    <property type="entry name" value="MoPterin_dinucl-bd_dom"/>
</dbReference>
<dbReference type="SUPFAM" id="SSF50692">
    <property type="entry name" value="ADC-like"/>
    <property type="match status" value="1"/>
</dbReference>
<dbReference type="SUPFAM" id="SSF53706">
    <property type="entry name" value="Formate dehydrogenase/DMSO reductase, domains 1-3"/>
    <property type="match status" value="1"/>
</dbReference>
<proteinExistence type="inferred from homology"/>
<dbReference type="Gene3D" id="3.40.228.10">
    <property type="entry name" value="Dimethylsulfoxide Reductase, domain 2"/>
    <property type="match status" value="1"/>
</dbReference>
<dbReference type="Pfam" id="PF01568">
    <property type="entry name" value="Molydop_binding"/>
    <property type="match status" value="1"/>
</dbReference>
<dbReference type="CDD" id="cd02766">
    <property type="entry name" value="MopB_3"/>
    <property type="match status" value="1"/>
</dbReference>
<dbReference type="InterPro" id="IPR006656">
    <property type="entry name" value="Mopterin_OxRdtase"/>
</dbReference>
<evidence type="ECO:0000313" key="7">
    <source>
        <dbReference type="Proteomes" id="UP000191812"/>
    </source>
</evidence>
<gene>
    <name evidence="6" type="ORF">AGR13a_Cc160079</name>
</gene>